<dbReference type="PANTHER" id="PTHR43293">
    <property type="entry name" value="ACETATE COA-TRANSFERASE YDIF"/>
    <property type="match status" value="1"/>
</dbReference>
<protein>
    <submittedName>
        <fullName evidence="5">Acyl CoA:acetate/3-ketoacid CoA transferase</fullName>
    </submittedName>
</protein>
<dbReference type="InterPro" id="IPR037171">
    <property type="entry name" value="NagB/RpiA_transferase-like"/>
</dbReference>
<feature type="active site" description="5-glutamyl coenzyme A thioester intermediate" evidence="4">
    <location>
        <position position="319"/>
    </location>
</feature>
<dbReference type="EMBL" id="BQKE01000004">
    <property type="protein sequence ID" value="GJM64078.1"/>
    <property type="molecule type" value="Genomic_DNA"/>
</dbReference>
<dbReference type="GO" id="GO:0008410">
    <property type="term" value="F:CoA-transferase activity"/>
    <property type="evidence" value="ECO:0007669"/>
    <property type="project" value="InterPro"/>
</dbReference>
<comment type="caution">
    <text evidence="5">The sequence shown here is derived from an EMBL/GenBank/DDBJ whole genome shotgun (WGS) entry which is preliminary data.</text>
</comment>
<dbReference type="Proteomes" id="UP001310022">
    <property type="component" value="Unassembled WGS sequence"/>
</dbReference>
<dbReference type="AlphaFoldDB" id="A0AAN5APQ2"/>
<evidence type="ECO:0000256" key="4">
    <source>
        <dbReference type="PIRSR" id="PIRSR000858-1"/>
    </source>
</evidence>
<dbReference type="PIRSF" id="PIRSF000858">
    <property type="entry name" value="SCOT-t"/>
    <property type="match status" value="1"/>
</dbReference>
<evidence type="ECO:0000256" key="2">
    <source>
        <dbReference type="ARBA" id="ARBA00022679"/>
    </source>
</evidence>
<dbReference type="InterPro" id="IPR004165">
    <property type="entry name" value="CoA_trans_fam_I"/>
</dbReference>
<organism evidence="5 6">
    <name type="scientific">Persicobacter diffluens</name>
    <dbReference type="NCBI Taxonomy" id="981"/>
    <lineage>
        <taxon>Bacteria</taxon>
        <taxon>Pseudomonadati</taxon>
        <taxon>Bacteroidota</taxon>
        <taxon>Cytophagia</taxon>
        <taxon>Cytophagales</taxon>
        <taxon>Persicobacteraceae</taxon>
        <taxon>Persicobacter</taxon>
    </lineage>
</organism>
<dbReference type="RefSeq" id="WP_338239162.1">
    <property type="nucleotide sequence ID" value="NZ_BQKE01000004.1"/>
</dbReference>
<dbReference type="GO" id="GO:0046952">
    <property type="term" value="P:ketone body catabolic process"/>
    <property type="evidence" value="ECO:0007669"/>
    <property type="project" value="InterPro"/>
</dbReference>
<sequence length="519" mass="56231">MFKIIDSDQAVGYIKDGDTLAVGGAGAGHAVPDRLLQALGERYERTGAPKNITSIHPCGIGDNDCRGLNHIAREGLIKRDVGGFWGNAPKMTVLAKAGKIEGYNLPQGVLSHLMRASASRKPGLLTRVGLKTFVDPRLEGGKVNEQAKDDLVRLMPIDGQDYLFYPSFKIDVAFIRGTSIDCEGNLTMEQEVGFFAMMSIAQAAKTNGGIVIAQVKQVKEGHCDPGHVKVPGNFIDYVVVEPEQEMTFISGFEEALVKRDVTYQSDELGLEGLKKVIMRRASMELEPNAFVNLGYGMSDAVPIVANEEGVCEDLTFMIEQGASAGIPTTGLNFGAMYNPSSIVDDGYQFDFFQGGGLDIAFLGFAQIDQKGNVNSSRFGNVLTGCGGFIDISQNAKKVVFTGSFAVKGTQEITDQGVNVTFAGKAKKFVQQVEQVTFSGEFARENGQQVFYVTERAVFELTDKGLKLIEIAPGVDLEKDVLAMMDFMPEIADDLKVCPISIYNGESLGLKEKFKQGELV</sequence>
<dbReference type="Pfam" id="PF01144">
    <property type="entry name" value="CoA_trans"/>
    <property type="match status" value="1"/>
</dbReference>
<dbReference type="SMART" id="SM00882">
    <property type="entry name" value="CoA_trans"/>
    <property type="match status" value="1"/>
</dbReference>
<reference evidence="5 6" key="1">
    <citation type="submission" date="2021-12" db="EMBL/GenBank/DDBJ databases">
        <title>Genome sequencing of bacteria with rrn-lacking chromosome and rrn-plasmid.</title>
        <authorList>
            <person name="Anda M."/>
            <person name="Iwasaki W."/>
        </authorList>
    </citation>
    <scope>NUCLEOTIDE SEQUENCE [LARGE SCALE GENOMIC DNA]</scope>
    <source>
        <strain evidence="5 6">NBRC 15940</strain>
    </source>
</reference>
<keyword evidence="2 3" id="KW-0808">Transferase</keyword>
<proteinExistence type="inferred from homology"/>
<name>A0AAN5APQ2_9BACT</name>
<evidence type="ECO:0000313" key="5">
    <source>
        <dbReference type="EMBL" id="GJM64078.1"/>
    </source>
</evidence>
<gene>
    <name evidence="5" type="ORF">PEDI_46300</name>
</gene>
<keyword evidence="6" id="KW-1185">Reference proteome</keyword>
<accession>A0AAN5APQ2</accession>
<evidence type="ECO:0000256" key="1">
    <source>
        <dbReference type="ARBA" id="ARBA00007154"/>
    </source>
</evidence>
<evidence type="ECO:0000256" key="3">
    <source>
        <dbReference type="PIRNR" id="PIRNR000858"/>
    </source>
</evidence>
<dbReference type="Gene3D" id="3.40.1080.10">
    <property type="entry name" value="Glutaconate Coenzyme A-transferase"/>
    <property type="match status" value="2"/>
</dbReference>
<dbReference type="SUPFAM" id="SSF100950">
    <property type="entry name" value="NagB/RpiA/CoA transferase-like"/>
    <property type="match status" value="2"/>
</dbReference>
<dbReference type="InterPro" id="IPR014388">
    <property type="entry name" value="3-oxoacid_CoA-transferase"/>
</dbReference>
<dbReference type="PANTHER" id="PTHR43293:SF1">
    <property type="entry name" value="ACETATE COA-TRANSFERASE YDIF"/>
    <property type="match status" value="1"/>
</dbReference>
<evidence type="ECO:0000313" key="6">
    <source>
        <dbReference type="Proteomes" id="UP001310022"/>
    </source>
</evidence>
<comment type="similarity">
    <text evidence="1 3">Belongs to the 3-oxoacid CoA-transferase family.</text>
</comment>